<organism evidence="1 2">
    <name type="scientific">Acidobacterium capsulatum (strain ATCC 51196 / DSM 11244 / BCRC 80197 / JCM 7670 / NBRC 15755 / NCIMB 13165 / 161)</name>
    <dbReference type="NCBI Taxonomy" id="240015"/>
    <lineage>
        <taxon>Bacteria</taxon>
        <taxon>Pseudomonadati</taxon>
        <taxon>Acidobacteriota</taxon>
        <taxon>Terriglobia</taxon>
        <taxon>Terriglobales</taxon>
        <taxon>Acidobacteriaceae</taxon>
        <taxon>Acidobacterium</taxon>
    </lineage>
</organism>
<evidence type="ECO:0000313" key="2">
    <source>
        <dbReference type="Proteomes" id="UP000002207"/>
    </source>
</evidence>
<dbReference type="InParanoid" id="C1F2K0"/>
<sequence>MEWTAEALKVYEEKHRREAIKDEICVLRGQMRREQAPGRWIDLSGQLRACVVELNRKAGRTIISDQATHTKQYVLRCEESGATLKIDFHPEMYRVSIDGLSQPREFELTIRTKNGNDTAVWIDRQTGMEESDRTIAESVILEFLTVSA</sequence>
<evidence type="ECO:0000313" key="1">
    <source>
        <dbReference type="EMBL" id="ACO32821.1"/>
    </source>
</evidence>
<protein>
    <submittedName>
        <fullName evidence="1">Uncharacterized protein</fullName>
    </submittedName>
</protein>
<proteinExistence type="predicted"/>
<dbReference type="EMBL" id="CP001472">
    <property type="protein sequence ID" value="ACO32821.1"/>
    <property type="molecule type" value="Genomic_DNA"/>
</dbReference>
<dbReference type="KEGG" id="aca:ACP_2660"/>
<accession>C1F2K0</accession>
<dbReference type="RefSeq" id="WP_015897724.1">
    <property type="nucleotide sequence ID" value="NC_012483.1"/>
</dbReference>
<keyword evidence="2" id="KW-1185">Reference proteome</keyword>
<reference evidence="1 2" key="1">
    <citation type="journal article" date="2009" name="Appl. Environ. Microbiol.">
        <title>Three genomes from the phylum Acidobacteria provide insight into the lifestyles of these microorganisms in soils.</title>
        <authorList>
            <person name="Ward N.L."/>
            <person name="Challacombe J.F."/>
            <person name="Janssen P.H."/>
            <person name="Henrissat B."/>
            <person name="Coutinho P.M."/>
            <person name="Wu M."/>
            <person name="Xie G."/>
            <person name="Haft D.H."/>
            <person name="Sait M."/>
            <person name="Badger J."/>
            <person name="Barabote R.D."/>
            <person name="Bradley B."/>
            <person name="Brettin T.S."/>
            <person name="Brinkac L.M."/>
            <person name="Bruce D."/>
            <person name="Creasy T."/>
            <person name="Daugherty S.C."/>
            <person name="Davidsen T.M."/>
            <person name="DeBoy R.T."/>
            <person name="Detter J.C."/>
            <person name="Dodson R.J."/>
            <person name="Durkin A.S."/>
            <person name="Ganapathy A."/>
            <person name="Gwinn-Giglio M."/>
            <person name="Han C.S."/>
            <person name="Khouri H."/>
            <person name="Kiss H."/>
            <person name="Kothari S.P."/>
            <person name="Madupu R."/>
            <person name="Nelson K.E."/>
            <person name="Nelson W.C."/>
            <person name="Paulsen I."/>
            <person name="Penn K."/>
            <person name="Ren Q."/>
            <person name="Rosovitz M.J."/>
            <person name="Selengut J.D."/>
            <person name="Shrivastava S."/>
            <person name="Sullivan S.A."/>
            <person name="Tapia R."/>
            <person name="Thompson L.S."/>
            <person name="Watkins K.L."/>
            <person name="Yang Q."/>
            <person name="Yu C."/>
            <person name="Zafar N."/>
            <person name="Zhou L."/>
            <person name="Kuske C.R."/>
        </authorList>
    </citation>
    <scope>NUCLEOTIDE SEQUENCE [LARGE SCALE GENOMIC DNA]</scope>
    <source>
        <strain evidence="2">ATCC 51196 / DSM 11244 / BCRC 80197 / JCM 7670 / NBRC 15755 / NCIMB 13165 / 161</strain>
    </source>
</reference>
<dbReference type="Proteomes" id="UP000002207">
    <property type="component" value="Chromosome"/>
</dbReference>
<gene>
    <name evidence="1" type="ordered locus">ACP_2660</name>
</gene>
<name>C1F2K0_ACIC5</name>
<dbReference type="AlphaFoldDB" id="C1F2K0"/>
<dbReference type="HOGENOM" id="CLU_1754858_0_0_0"/>